<dbReference type="Gene3D" id="3.30.300.30">
    <property type="match status" value="4"/>
</dbReference>
<dbReference type="Gene3D" id="2.30.38.10">
    <property type="entry name" value="Luciferase, Domain 3"/>
    <property type="match status" value="2"/>
</dbReference>
<dbReference type="Gene3D" id="3.40.50.150">
    <property type="entry name" value="Vaccinia Virus protein VP39"/>
    <property type="match status" value="1"/>
</dbReference>
<evidence type="ECO:0000313" key="6">
    <source>
        <dbReference type="EMBL" id="PSK46148.1"/>
    </source>
</evidence>
<dbReference type="PROSITE" id="PS50075">
    <property type="entry name" value="CARRIER"/>
    <property type="match status" value="2"/>
</dbReference>
<evidence type="ECO:0000256" key="2">
    <source>
        <dbReference type="ARBA" id="ARBA00022553"/>
    </source>
</evidence>
<dbReference type="Gene3D" id="3.40.50.12780">
    <property type="entry name" value="N-terminal domain of ligase-like"/>
    <property type="match status" value="1"/>
</dbReference>
<dbReference type="InterPro" id="IPR010071">
    <property type="entry name" value="AA_adenyl_dom"/>
</dbReference>
<name>A0A2P7ZD73_9PEZI</name>
<dbReference type="InterPro" id="IPR025714">
    <property type="entry name" value="Methyltranfer_dom"/>
</dbReference>
<dbReference type="NCBIfam" id="NF003417">
    <property type="entry name" value="PRK04813.1"/>
    <property type="match status" value="4"/>
</dbReference>
<dbReference type="InterPro" id="IPR045851">
    <property type="entry name" value="AMP-bd_C_sf"/>
</dbReference>
<dbReference type="CDD" id="cd05918">
    <property type="entry name" value="A_NRPS_SidN3_like"/>
    <property type="match status" value="1"/>
</dbReference>
<dbReference type="SUPFAM" id="SSF47336">
    <property type="entry name" value="ACP-like"/>
    <property type="match status" value="2"/>
</dbReference>
<protein>
    <submittedName>
        <fullName evidence="6">Nonribosomal peptide synthetase 2</fullName>
    </submittedName>
</protein>
<comment type="caution">
    <text evidence="6">The sequence shown here is derived from an EMBL/GenBank/DDBJ whole genome shotgun (WGS) entry which is preliminary data.</text>
</comment>
<dbReference type="InterPro" id="IPR001242">
    <property type="entry name" value="Condensation_dom"/>
</dbReference>
<dbReference type="PROSITE" id="PS00455">
    <property type="entry name" value="AMP_BINDING"/>
    <property type="match status" value="3"/>
</dbReference>
<dbReference type="OrthoDB" id="416786at2759"/>
<feature type="domain" description="Carrier" evidence="5">
    <location>
        <begin position="2285"/>
        <end position="2359"/>
    </location>
</feature>
<dbReference type="STRING" id="40998.A0A2P7ZD73"/>
<dbReference type="InterPro" id="IPR000873">
    <property type="entry name" value="AMP-dep_synth/lig_dom"/>
</dbReference>
<dbReference type="Pfam" id="PF00550">
    <property type="entry name" value="PP-binding"/>
    <property type="match status" value="2"/>
</dbReference>
<dbReference type="InterPro" id="IPR042099">
    <property type="entry name" value="ANL_N_sf"/>
</dbReference>
<dbReference type="GO" id="GO:0043041">
    <property type="term" value="P:amino acid activation for nonribosomal peptide biosynthetic process"/>
    <property type="evidence" value="ECO:0007669"/>
    <property type="project" value="TreeGrafter"/>
</dbReference>
<dbReference type="FunFam" id="3.30.300.30:FF:000015">
    <property type="entry name" value="Nonribosomal peptide synthase SidD"/>
    <property type="match status" value="1"/>
</dbReference>
<dbReference type="CDD" id="cd05930">
    <property type="entry name" value="A_NRPS"/>
    <property type="match status" value="2"/>
</dbReference>
<dbReference type="SUPFAM" id="SSF53335">
    <property type="entry name" value="S-adenosyl-L-methionine-dependent methyltransferases"/>
    <property type="match status" value="1"/>
</dbReference>
<keyword evidence="2" id="KW-0597">Phosphoprotein</keyword>
<dbReference type="InterPro" id="IPR006162">
    <property type="entry name" value="Ppantetheine_attach_site"/>
</dbReference>
<dbReference type="Pfam" id="PF00501">
    <property type="entry name" value="AMP-binding"/>
    <property type="match status" value="3"/>
</dbReference>
<dbReference type="Gene3D" id="3.40.50.980">
    <property type="match status" value="4"/>
</dbReference>
<feature type="domain" description="Carrier" evidence="5">
    <location>
        <begin position="805"/>
        <end position="881"/>
    </location>
</feature>
<dbReference type="FunFam" id="3.30.300.30:FF:000084">
    <property type="entry name" value="Enniatin synthase"/>
    <property type="match status" value="1"/>
</dbReference>
<dbReference type="InterPro" id="IPR009081">
    <property type="entry name" value="PP-bd_ACP"/>
</dbReference>
<evidence type="ECO:0000256" key="3">
    <source>
        <dbReference type="ARBA" id="ARBA00022598"/>
    </source>
</evidence>
<organism evidence="6 7">
    <name type="scientific">Elsinoe australis</name>
    <dbReference type="NCBI Taxonomy" id="40998"/>
    <lineage>
        <taxon>Eukaryota</taxon>
        <taxon>Fungi</taxon>
        <taxon>Dikarya</taxon>
        <taxon>Ascomycota</taxon>
        <taxon>Pezizomycotina</taxon>
        <taxon>Dothideomycetes</taxon>
        <taxon>Dothideomycetidae</taxon>
        <taxon>Myriangiales</taxon>
        <taxon>Elsinoaceae</taxon>
        <taxon>Elsinoe</taxon>
    </lineage>
</organism>
<dbReference type="Pfam" id="PF13847">
    <property type="entry name" value="Methyltransf_31"/>
    <property type="match status" value="1"/>
</dbReference>
<dbReference type="Proteomes" id="UP000243723">
    <property type="component" value="Unassembled WGS sequence"/>
</dbReference>
<evidence type="ECO:0000313" key="7">
    <source>
        <dbReference type="Proteomes" id="UP000243723"/>
    </source>
</evidence>
<dbReference type="EMBL" id="NHZQ01000236">
    <property type="protein sequence ID" value="PSK46148.1"/>
    <property type="molecule type" value="Genomic_DNA"/>
</dbReference>
<dbReference type="Gene3D" id="3.30.559.10">
    <property type="entry name" value="Chloramphenicol acetyltransferase-like domain"/>
    <property type="match status" value="2"/>
</dbReference>
<dbReference type="SMART" id="SM00823">
    <property type="entry name" value="PKS_PP"/>
    <property type="match status" value="2"/>
</dbReference>
<dbReference type="Pfam" id="PF00668">
    <property type="entry name" value="Condensation"/>
    <property type="match status" value="2"/>
</dbReference>
<dbReference type="FunFam" id="3.30.559.10:FF:000012">
    <property type="entry name" value="Non-ribosomal peptide synthetase"/>
    <property type="match status" value="1"/>
</dbReference>
<dbReference type="NCBIfam" id="TIGR01733">
    <property type="entry name" value="AA-adenyl-dom"/>
    <property type="match status" value="2"/>
</dbReference>
<dbReference type="Gene3D" id="3.30.559.30">
    <property type="entry name" value="Nonribosomal peptide synthetase, condensation domain"/>
    <property type="match status" value="3"/>
</dbReference>
<dbReference type="CDD" id="cd19531">
    <property type="entry name" value="LCL_NRPS-like"/>
    <property type="match status" value="2"/>
</dbReference>
<dbReference type="GO" id="GO:0044550">
    <property type="term" value="P:secondary metabolite biosynthetic process"/>
    <property type="evidence" value="ECO:0007669"/>
    <property type="project" value="TreeGrafter"/>
</dbReference>
<keyword evidence="4" id="KW-0677">Repeat</keyword>
<dbReference type="PANTHER" id="PTHR45527:SF1">
    <property type="entry name" value="FATTY ACID SYNTHASE"/>
    <property type="match status" value="1"/>
</dbReference>
<evidence type="ECO:0000256" key="1">
    <source>
        <dbReference type="ARBA" id="ARBA00022450"/>
    </source>
</evidence>
<dbReference type="GO" id="GO:0031177">
    <property type="term" value="F:phosphopantetheine binding"/>
    <property type="evidence" value="ECO:0007669"/>
    <property type="project" value="InterPro"/>
</dbReference>
<dbReference type="GO" id="GO:0016874">
    <property type="term" value="F:ligase activity"/>
    <property type="evidence" value="ECO:0007669"/>
    <property type="project" value="UniProtKB-KW"/>
</dbReference>
<evidence type="ECO:0000259" key="5">
    <source>
        <dbReference type="PROSITE" id="PS50075"/>
    </source>
</evidence>
<dbReference type="InterPro" id="IPR036736">
    <property type="entry name" value="ACP-like_sf"/>
</dbReference>
<keyword evidence="3" id="KW-0436">Ligase</keyword>
<dbReference type="PANTHER" id="PTHR45527">
    <property type="entry name" value="NONRIBOSOMAL PEPTIDE SYNTHETASE"/>
    <property type="match status" value="1"/>
</dbReference>
<dbReference type="InterPro" id="IPR023213">
    <property type="entry name" value="CAT-like_dom_sf"/>
</dbReference>
<keyword evidence="7" id="KW-1185">Reference proteome</keyword>
<reference evidence="6 7" key="1">
    <citation type="submission" date="2017-05" db="EMBL/GenBank/DDBJ databases">
        <title>Draft genome sequence of Elsinoe australis.</title>
        <authorList>
            <person name="Cheng Q."/>
        </authorList>
    </citation>
    <scope>NUCLEOTIDE SEQUENCE [LARGE SCALE GENOMIC DNA]</scope>
    <source>
        <strain evidence="6 7">NL1</strain>
    </source>
</reference>
<dbReference type="InterPro" id="IPR029063">
    <property type="entry name" value="SAM-dependent_MTases_sf"/>
</dbReference>
<dbReference type="InterPro" id="IPR020845">
    <property type="entry name" value="AMP-binding_CS"/>
</dbReference>
<dbReference type="PROSITE" id="PS00012">
    <property type="entry name" value="PHOSPHOPANTETHEINE"/>
    <property type="match status" value="1"/>
</dbReference>
<gene>
    <name evidence="6" type="ORF">B9Z65_5116</name>
</gene>
<dbReference type="Gene3D" id="1.10.1200.10">
    <property type="entry name" value="ACP-like"/>
    <property type="match status" value="2"/>
</dbReference>
<accession>A0A2P7ZD73</accession>
<sequence length="3323" mass="370032">MLDSTKDKHHPNGSMSPLETDDAASYWKKHLDGVTAPVFPTPPSVTHASKLYSNIVHCISFDTPKSIRRTDDTICRASLAVLLARYTDATEALFGIVAEAVHQINGSGPITDSSNFTITPFRVLCGSDHLESDVLAATVAHAEAIRTFGPIQLDHIRRIAGIGCDFQTVLSVVSRASPGRDEKQTDLADDRALSIQCYIGDTCANLHARYDQNSMSERQMNRFLRQLGSLIVHFRNSPAKKQIRDLNVMLLEDFVEIQGWNAAATPAKQLCIHDVVFENASRYPDKEAVLAWDGDLTYIQLDRLSSSIAGYIQSLQMNPKQIIPLIFEKSKYTATTMMAVLKAGHAFCLIDPSTPPARVAQICRQVLAKFALCSKSLYSIMKDVVSECVSIDDDAISSLNTDCEYTPVARPQDVAYVIFTSGSTGTPKGSMIEHRGFVSCASEFGPRMAVDRNTRALQFASHAFGACLLEVLVALMHGGCICVPSEHDRINDLPNFIRHSESNWALFTPSFVGTIKPETVRGLRTVVLGGEPMLPAMRDAWAAHVRLISIYGQSESSTVCSAVEIRPDTHDLSNLGWAVGARFWIVDTLDINKLAPIGCVGELIVESPGIARGYVSNFADAQSPFITKTPAWYPTEKPPNFVRFYRTGDLVCYNDDGTVRNLGRKDSQVKIRGQRVELGDVETHLRHILREPIVPIVEAINRSDSSGGKILAAFLIGQLSSVTSSLRMDSGVKPCLLDESATLSIRKELKSRLPQYCIPTYYIRMEKLITTTTGKTDRKTLRAIAGSLVSESTQGINGDWNDRARSATTPQDILKQLWARSLGIDPYGDISKANFFDLGGDSIIAIKVVNMARSLGLMLNTTDLFQNPTFASLLANTQQDHQQQVSIPQVEHSHVVMQSFAQGRLWFLDQLNIGASWYMIPIAMRLRGMLNIDCLEAALQALEQRHETLRTIFEDRDGEGVQIVKDGSHRILKVLDQSQDGTDSCDEILLQQQTSPFDLSREPPWRATLIRLCKDDHILSIVMHHIISDGWSVDVLRQELAELYAAHLHAREPSLKPLPIRYRDFAVWQRQQDQIIEHERQLQYWSKQLAASLPAEFICDRPRPSILSGRAGRIPVRIEGATYDKVRTFCRDYQVTPFILLLTIFRICHWRLSGTQDATIGTPIANRNRLELEHMIGFFVNTQCMRIKITEDDSLETLIDQVRTTVTTAFAHQDVPFERVVSTLVPGRDTSRNPLVQLMFALHGQRDLGNIELEGLHGETVPVATPTRFDIEFHLFQEVSGLKGYMLFAAELFELRTIESLLHVFHEILDCALQHPRTRLSTLPLVVDQAALDIMHVPSAPYPRNSSIVDAFYQQVLKSPDQLAVKDSSSELTYLELDSKSGACAAWLRQRDLAAETLIGIYAPRSCQTIVAFLGVLKANLAYLPLDINVPDTRLEEILSAVNGQKLVLLGDDIPVPQLRSADLTMIPISHIPVESCLSKADTIGRPSASSLAYVMFTSGSTGRPKGVMVEHRSVLRLVKQSNVVENLSGSKSRIAHLSNIAFDASVFEIYSALLNGGTLICIDYFTSVDSRSLGATFTREKITATMMSPALLKECLTTIPTALSSLDLLYAAGDRFSNGDALAAQRIVHGAVCNAYGPTENTCLSTIYQIQQSDSFTAGVPIGRAVTNSGAYVMDEKQQLMPIGVIGELVVTGDGLARGYVDPMLDQNRFINISLDGTTTVRAYRTGDRVRYRPKDGQIEFFGRIDRQIKIRGHRIELAEVEHAVLGRDDVRDTAIVVTKSHVDGELEMVAFVELDGDVGSTMQPDEAIDQVQGWGNHFNMATYANVELIAHSRLGKDFLGWTSMYDRAAIPETEMEEWLQDTMTAVTDGAMLLNVLEIGTGTGMILFNLGERLGKYIGLDPSNSVVEFVNKAIKSDSMLEGKAVVRQGTAVDAVDVADKDTSLVVINSVAQYFPTQDYLLEVITTVAHLPGIRRIFLGDIRSYAINRHFLAACALHALGRRASKKAIQQKMTELEEREEELLVDPAFFTELTSRLPGVVDHVEILPKIMGATNELSSYRYAAVLHIGGGVSTMVQSVQDNTWTDYMQSNMNRRDLTNLLQKSNDGCVAVSNIPYGKTISERLIVASLDDEIEHTSDWLSNIQNGIKSSNAMSPSDLVDLGQLTGWRVELSWARQHTQCGALDVVFHKLEINDRSRVLFRFPTDHQGRDHRNFTNHPLERLQKRRVEAQMQDQLSTCLPLYMVPSRIVILDKLPLNANAKVDRAQLTRRAQIVPKSKAPTEHTSPRNELERAICDEFSAVLGLEVGITDNFFHLGGHSLMATKFAARISRRLNTRVSVKDVFDHPLILDLATLIRQGSDQHRPIPHLPYTDPVVQSFAQARLWFLDQLNHETLGYVIPFAVHVSRGNLNVAALSAALSALERRHETLRTTLGDFEGVGMQVIHSYQSTPLRMIDVPSEDEQYRCLQTEQTKPFDLANESGWRVSLLHLGERGYILSIVMHHTIYDGWSLDVLRQDLSRFYAIALHGHDPLSKVEPLPIQYRDYALWQTQQEQVAEHQRQLEYWTGQLADSSPAELMCDKVRPSMLSGRAGSVKFAIEGSLYDDTQAFCKLHQVTPFVLLLAIFRATHYRLSGVEDAMIGTPSAGRNRPELENMIGLFVNTQCMRLAVRETDTLEDLVRITRDTTSEAFANQDVPFERLVSALLPGSRDTSRNPLVQLTFAVHSQQDLTTLQLQGLQCETLPMTYTTRADVEFHLFQEHNRLSGLVLYSTDLFEHETLQGLVDVYQEVLFQGLAQPRELPILALPLMNQTAPLEAHGILHIQKTDYPRDSSIVEVFREQAMLYPDVIAVKESSLHLTYSLLDQRSDELAGWLHQQDLAPESPVAVIAHRSCQAVIALLGILKADLAYLPMDVDTPPDRLETILSSIFGRKLILLGNEVAIPALSTLDVEVVKLTNTTPKPTTLGRPFREPSPTSLAYVVFTSGSTGKPKGVMGEHRNIVRLAKQSNIVRRLPKQLISTHMANLAFDASLGEIFMTLLNGGTLICVDYLTSIDSKALASMFSREHVTTTTMPPALLKQFLIHSPEIFKSLRVLYLGGDRLDPHDVIQVHRLTQASVYNSYGPSENGIVSTIYEVNDEEQKLVNSVPIGQAISNSGVYIMDTRQQLVPLGVIGELVVTGDGLARGYTNQALDVNRFIWITVAGQQVRAYRTGDRARYRCTDAQIEFLGRMDWQIKIRGHRIELAEVEHVMLGHESVNDAAVVSIRTKEDDELEMVGFVTILRTEIADADQINNKSSDHRQATELDLASQVETGLWNRLREELKSE</sequence>
<evidence type="ECO:0000256" key="4">
    <source>
        <dbReference type="ARBA" id="ARBA00022737"/>
    </source>
</evidence>
<keyword evidence="1" id="KW-0596">Phosphopantetheine</keyword>
<dbReference type="GO" id="GO:0005737">
    <property type="term" value="C:cytoplasm"/>
    <property type="evidence" value="ECO:0007669"/>
    <property type="project" value="TreeGrafter"/>
</dbReference>
<dbReference type="InterPro" id="IPR020806">
    <property type="entry name" value="PKS_PP-bd"/>
</dbReference>
<dbReference type="SUPFAM" id="SSF56801">
    <property type="entry name" value="Acetyl-CoA synthetase-like"/>
    <property type="match status" value="3"/>
</dbReference>
<proteinExistence type="predicted"/>
<dbReference type="SUPFAM" id="SSF52777">
    <property type="entry name" value="CoA-dependent acyltransferases"/>
    <property type="match status" value="5"/>
</dbReference>